<dbReference type="GO" id="GO:0042110">
    <property type="term" value="P:T cell activation"/>
    <property type="evidence" value="ECO:0007669"/>
    <property type="project" value="TreeGrafter"/>
</dbReference>
<protein>
    <submittedName>
        <fullName evidence="5">Obscurin-like protein</fullName>
    </submittedName>
</protein>
<sequence>MSQRFFCSTMLTGLRLSVFVLLSPVFTRGNSNDIYFVDGEGEISLKGPDNPVQGPVVWEWKPHSGQEKQQLFTFQKTSGSWWESRWDAYYRNNLYKWINPYRGTINLRLTYPAFKLAGKYTLFQTQPNKTILKEYNVFGIKVHSSAQFHSATVGSDVTLSCTISNLLDTVCLQWKGRDSSQQNCRKTNQIRVNNTVYLMVKHVTVEDERLYMCEVQEHGSIFHTKAVDFSVSQYLHEKSYTLYRSDTDHNELNLVCHDYSGHYYYPSDTAAWSWKSGLQYQERDIASASRYQPINVDRTHFGNRLVPTMSTFNGQTFNLSIVPVLFEDAGVYKCSLGSYKLVTITLITVKVTAEPSDAETEGDSITLTCSVSDVTESIRLVWINDDGKIVEEKALNGRNREEKSLRLIIQKADRDRGKWTCVLFSQNMPQVSVPYYLELSGSLSEGYVLQQEGYILLKGPDSPGNGSIIWEWRSHSGQQTTKQLGTFHREGQQWAVKWSDDYSNTPDISQRILEHCGTLNLLMRNPTFELGGLFTWTQTQPNKNTLKQTELFVIKVEIDSQRPVMGSDITLSCTISRLLDTVSLHWKHRDPSQQSRMINTDEIRLNNTVYLIVRHAGAENQNSYTWDVQENNSVILTGNINIDMNQNFHGKTYTLYRSVTDHSELKLICEVDSVEIGTKWTWSSHLTNEDKEIASIYKPKLVNISGAYFGSRLVSPVTSFTDMFFSVRIVPVLFEDAGVYRCSQGSDNHVTINLVTVKVTAEPSDAVTEGNTVTLTCTVSHVTEPIRFVWINRDGKIVAETTLKEQKQEEESLQLVIQEFDRDSLNWTCILFHQNTPKVLIPYHLKYNEHYTFQHTKVVVFGSLALLLIIVLIVVLSLRKCMGARKQGKFMFGKSKIEALATRGKCRRYISALFKY</sequence>
<keyword evidence="2" id="KW-1133">Transmembrane helix</keyword>
<dbReference type="InterPro" id="IPR013151">
    <property type="entry name" value="Immunoglobulin_dom"/>
</dbReference>
<feature type="chain" id="PRO_5004780170" evidence="3">
    <location>
        <begin position="30"/>
        <end position="916"/>
    </location>
</feature>
<evidence type="ECO:0000259" key="4">
    <source>
        <dbReference type="PROSITE" id="PS50835"/>
    </source>
</evidence>
<evidence type="ECO:0000256" key="2">
    <source>
        <dbReference type="SAM" id="Phobius"/>
    </source>
</evidence>
<dbReference type="InterPro" id="IPR003599">
    <property type="entry name" value="Ig_sub"/>
</dbReference>
<dbReference type="GO" id="GO:0070374">
    <property type="term" value="P:positive regulation of ERK1 and ERK2 cascade"/>
    <property type="evidence" value="ECO:0007669"/>
    <property type="project" value="TreeGrafter"/>
</dbReference>
<keyword evidence="3" id="KW-0732">Signal</keyword>
<dbReference type="PANTHER" id="PTHR11422">
    <property type="entry name" value="T-CELL SURFACE GLYCOPROTEIN CD4"/>
    <property type="match status" value="1"/>
</dbReference>
<dbReference type="CDD" id="cd00096">
    <property type="entry name" value="Ig"/>
    <property type="match status" value="1"/>
</dbReference>
<dbReference type="PROSITE" id="PS50835">
    <property type="entry name" value="IG_LIKE"/>
    <property type="match status" value="4"/>
</dbReference>
<dbReference type="GO" id="GO:0035723">
    <property type="term" value="P:interleukin-15-mediated signaling pathway"/>
    <property type="evidence" value="ECO:0007669"/>
    <property type="project" value="TreeGrafter"/>
</dbReference>
<evidence type="ECO:0000256" key="1">
    <source>
        <dbReference type="ARBA" id="ARBA00023319"/>
    </source>
</evidence>
<feature type="transmembrane region" description="Helical" evidence="2">
    <location>
        <begin position="858"/>
        <end position="878"/>
    </location>
</feature>
<dbReference type="PANTHER" id="PTHR11422:SF5">
    <property type="entry name" value="DIVERSE IMMUNOGLOBULIN DOMAIN-CONTAINING PROTEIN 1.1 ISOFORM X1-RELATED"/>
    <property type="match status" value="1"/>
</dbReference>
<accession>V9NJF3</accession>
<dbReference type="InterPro" id="IPR007110">
    <property type="entry name" value="Ig-like_dom"/>
</dbReference>
<dbReference type="Pfam" id="PF00047">
    <property type="entry name" value="ig"/>
    <property type="match status" value="2"/>
</dbReference>
<dbReference type="GO" id="GO:0009897">
    <property type="term" value="C:external side of plasma membrane"/>
    <property type="evidence" value="ECO:0007669"/>
    <property type="project" value="TreeGrafter"/>
</dbReference>
<reference evidence="5" key="1">
    <citation type="journal article" date="2014" name="Nature">
        <title>Elephant shark genome provides unique insights into gnathostome evolution.</title>
        <authorList>
            <consortium name="International Elephant Shark Genome Sequencing Consortium"/>
            <person name="Venkatesh B."/>
            <person name="Lee A.P."/>
            <person name="Ravi V."/>
            <person name="Maurya A.K."/>
            <person name="Lian M.M."/>
            <person name="Swann J.B."/>
            <person name="Ohta Y."/>
            <person name="Flajnik M.F."/>
            <person name="Sutoh Y."/>
            <person name="Kasahara M."/>
            <person name="Hoon S."/>
            <person name="Gangu V."/>
            <person name="Roy S.W."/>
            <person name="Irimia M."/>
            <person name="Korzh V."/>
            <person name="Kondrychyn I."/>
            <person name="Lim Z.W."/>
            <person name="Tay B.H."/>
            <person name="Tohari S."/>
            <person name="Kong K.W."/>
            <person name="Ho S."/>
            <person name="Lorente-Galdos B."/>
            <person name="Quilez J."/>
            <person name="Marques-Bonet T."/>
            <person name="Raney B.J."/>
            <person name="Ingham P.W."/>
            <person name="Tay A."/>
            <person name="Hillier L.W."/>
            <person name="Minx P."/>
            <person name="Boehm T."/>
            <person name="Wilson R.K."/>
            <person name="Brenner S."/>
            <person name="Warren W.C."/>
        </authorList>
    </citation>
    <scope>NUCLEOTIDE SEQUENCE</scope>
    <source>
        <tissue evidence="5">Thymus</tissue>
    </source>
</reference>
<feature type="signal peptide" evidence="3">
    <location>
        <begin position="1"/>
        <end position="29"/>
    </location>
</feature>
<keyword evidence="1" id="KW-0393">Immunoglobulin domain</keyword>
<dbReference type="SUPFAM" id="SSF48726">
    <property type="entry name" value="Immunoglobulin"/>
    <property type="match status" value="6"/>
</dbReference>
<keyword evidence="2" id="KW-0472">Membrane</keyword>
<feature type="domain" description="Ig-like" evidence="4">
    <location>
        <begin position="127"/>
        <end position="230"/>
    </location>
</feature>
<dbReference type="InterPro" id="IPR013783">
    <property type="entry name" value="Ig-like_fold"/>
</dbReference>
<dbReference type="InterPro" id="IPR036179">
    <property type="entry name" value="Ig-like_dom_sf"/>
</dbReference>
<feature type="domain" description="Ig-like" evidence="4">
    <location>
        <begin position="541"/>
        <end position="637"/>
    </location>
</feature>
<dbReference type="GO" id="GO:1990782">
    <property type="term" value="F:protein tyrosine kinase binding"/>
    <property type="evidence" value="ECO:0007669"/>
    <property type="project" value="TreeGrafter"/>
</dbReference>
<dbReference type="Gene3D" id="2.60.40.10">
    <property type="entry name" value="Immunoglobulins"/>
    <property type="match status" value="4"/>
</dbReference>
<feature type="domain" description="Ig-like" evidence="4">
    <location>
        <begin position="347"/>
        <end position="432"/>
    </location>
</feature>
<dbReference type="SMART" id="SM00409">
    <property type="entry name" value="IG"/>
    <property type="match status" value="6"/>
</dbReference>
<name>V9NJF3_GINCI</name>
<evidence type="ECO:0000256" key="3">
    <source>
        <dbReference type="SAM" id="SignalP"/>
    </source>
</evidence>
<dbReference type="GO" id="GO:0045121">
    <property type="term" value="C:membrane raft"/>
    <property type="evidence" value="ECO:0007669"/>
    <property type="project" value="TreeGrafter"/>
</dbReference>
<organism evidence="5">
    <name type="scientific">Ginglymostoma cirratum</name>
    <name type="common">Nurse shark</name>
    <name type="synonym">Squalus cirratus</name>
    <dbReference type="NCBI Taxonomy" id="7801"/>
    <lineage>
        <taxon>Eukaryota</taxon>
        <taxon>Metazoa</taxon>
        <taxon>Chordata</taxon>
        <taxon>Craniata</taxon>
        <taxon>Vertebrata</taxon>
        <taxon>Chondrichthyes</taxon>
        <taxon>Elasmobranchii</taxon>
        <taxon>Galeomorphii</taxon>
        <taxon>Galeoidea</taxon>
        <taxon>Orectolobiformes</taxon>
        <taxon>Ginglymostomatidae</taxon>
        <taxon>Ginglymostoma</taxon>
    </lineage>
</organism>
<evidence type="ECO:0000313" key="5">
    <source>
        <dbReference type="EMBL" id="AGQ17915.1"/>
    </source>
</evidence>
<keyword evidence="2" id="KW-0812">Transmembrane</keyword>
<feature type="domain" description="Ig-like" evidence="4">
    <location>
        <begin position="755"/>
        <end position="840"/>
    </location>
</feature>
<dbReference type="EMBL" id="KC814636">
    <property type="protein sequence ID" value="AGQ17915.1"/>
    <property type="molecule type" value="mRNA"/>
</dbReference>
<proteinExistence type="evidence at transcript level"/>
<dbReference type="GO" id="GO:0042289">
    <property type="term" value="F:MHC class II protein binding"/>
    <property type="evidence" value="ECO:0007669"/>
    <property type="project" value="TreeGrafter"/>
</dbReference>
<dbReference type="AlphaFoldDB" id="V9NJF3"/>